<name>A0A1D6DXP8_MAIZE</name>
<dbReference type="PaxDb" id="4577-GRMZM5G886182_P01"/>
<dbReference type="AlphaFoldDB" id="A0A1D6DXP8"/>
<dbReference type="Gene3D" id="3.90.810.10">
    <property type="entry name" value="CRIB domain"/>
    <property type="match status" value="1"/>
</dbReference>
<accession>A0A1D6DXP8</accession>
<sequence>MRPADERFCRHTSRHYARDRCYISFFLDDHRTSRLMQHLCQPQEKPLKPLIAACPRSLTVLACFPSPCVLSGTTSCAARRRSPMACKVKGIFKGLKAFSRIFAVKEHEMEIGCPTDVKHVAHIGWDSAAGGASPSWMNDIMASSDLSSLGNFAALTGTSWVSQGTVTISSCSPEGSRAAFLPSWFLPCAADTRSVADSVCLTDLDSQQRVVAENTGRRDHSARCPDITRPPRNPGTKKPRDGSPPASPPSPAARVDAAADDAR</sequence>
<evidence type="ECO:0000256" key="1">
    <source>
        <dbReference type="SAM" id="MobiDB-lite"/>
    </source>
</evidence>
<reference evidence="2" key="1">
    <citation type="submission" date="2015-12" db="EMBL/GenBank/DDBJ databases">
        <title>Update maize B73 reference genome by single molecule sequencing technologies.</title>
        <authorList>
            <consortium name="Maize Genome Sequencing Project"/>
            <person name="Ware D."/>
        </authorList>
    </citation>
    <scope>NUCLEOTIDE SEQUENCE [LARGE SCALE GENOMIC DNA]</scope>
    <source>
        <tissue evidence="2">Seedling</tissue>
    </source>
</reference>
<dbReference type="CDD" id="cd00132">
    <property type="entry name" value="CRIB"/>
    <property type="match status" value="1"/>
</dbReference>
<dbReference type="FunFam" id="3.90.810.10:FF:000029">
    <property type="entry name" value="Elongation factor Ts, mitochondrial"/>
    <property type="match status" value="1"/>
</dbReference>
<dbReference type="PANTHER" id="PTHR47846:SF5">
    <property type="entry name" value="CRIB DOMAIN-CONTAINING PROTEIN"/>
    <property type="match status" value="1"/>
</dbReference>
<dbReference type="Pfam" id="PF00786">
    <property type="entry name" value="PBD"/>
    <property type="match status" value="1"/>
</dbReference>
<dbReference type="PROSITE" id="PS50108">
    <property type="entry name" value="CRIB"/>
    <property type="match status" value="1"/>
</dbReference>
<dbReference type="InterPro" id="IPR036936">
    <property type="entry name" value="CRIB_dom_sf"/>
</dbReference>
<dbReference type="InterPro" id="IPR000095">
    <property type="entry name" value="CRIB_dom"/>
</dbReference>
<proteinExistence type="predicted"/>
<protein>
    <submittedName>
        <fullName evidence="2">CRIB domain-containing protein RIC10</fullName>
    </submittedName>
</protein>
<dbReference type="PANTHER" id="PTHR47846">
    <property type="entry name" value="OS06G0681300 PROTEIN-RELATED"/>
    <property type="match status" value="1"/>
</dbReference>
<dbReference type="SMART" id="SM00285">
    <property type="entry name" value="PBD"/>
    <property type="match status" value="1"/>
</dbReference>
<dbReference type="InParanoid" id="A0A1D6DXP8"/>
<evidence type="ECO:0000313" key="2">
    <source>
        <dbReference type="EMBL" id="ONM13411.1"/>
    </source>
</evidence>
<organism evidence="2">
    <name type="scientific">Zea mays</name>
    <name type="common">Maize</name>
    <dbReference type="NCBI Taxonomy" id="4577"/>
    <lineage>
        <taxon>Eukaryota</taxon>
        <taxon>Viridiplantae</taxon>
        <taxon>Streptophyta</taxon>
        <taxon>Embryophyta</taxon>
        <taxon>Tracheophyta</taxon>
        <taxon>Spermatophyta</taxon>
        <taxon>Magnoliopsida</taxon>
        <taxon>Liliopsida</taxon>
        <taxon>Poales</taxon>
        <taxon>Poaceae</taxon>
        <taxon>PACMAD clade</taxon>
        <taxon>Panicoideae</taxon>
        <taxon>Andropogonodae</taxon>
        <taxon>Andropogoneae</taxon>
        <taxon>Tripsacinae</taxon>
        <taxon>Zea</taxon>
    </lineage>
</organism>
<gene>
    <name evidence="2" type="ORF">ZEAMMB73_Zm00001d002221</name>
</gene>
<feature type="region of interest" description="Disordered" evidence="1">
    <location>
        <begin position="211"/>
        <end position="263"/>
    </location>
</feature>
<dbReference type="EMBL" id="CM007648">
    <property type="protein sequence ID" value="ONM13411.1"/>
    <property type="molecule type" value="Genomic_DNA"/>
</dbReference>